<keyword evidence="2" id="KW-1185">Reference proteome</keyword>
<dbReference type="AlphaFoldDB" id="A0A9N9PCW7"/>
<accession>A0A9N9PCW7</accession>
<proteinExistence type="predicted"/>
<dbReference type="Proteomes" id="UP000789405">
    <property type="component" value="Unassembled WGS sequence"/>
</dbReference>
<evidence type="ECO:0000313" key="2">
    <source>
        <dbReference type="Proteomes" id="UP000789405"/>
    </source>
</evidence>
<dbReference type="OrthoDB" id="2304771at2759"/>
<name>A0A9N9PCW7_9GLOM</name>
<gene>
    <name evidence="1" type="ORF">DERYTH_LOCUS25194</name>
</gene>
<evidence type="ECO:0000313" key="1">
    <source>
        <dbReference type="EMBL" id="CAG8809928.1"/>
    </source>
</evidence>
<dbReference type="EMBL" id="CAJVPY010045686">
    <property type="protein sequence ID" value="CAG8809928.1"/>
    <property type="molecule type" value="Genomic_DNA"/>
</dbReference>
<organism evidence="1 2">
    <name type="scientific">Dentiscutata erythropus</name>
    <dbReference type="NCBI Taxonomy" id="1348616"/>
    <lineage>
        <taxon>Eukaryota</taxon>
        <taxon>Fungi</taxon>
        <taxon>Fungi incertae sedis</taxon>
        <taxon>Mucoromycota</taxon>
        <taxon>Glomeromycotina</taxon>
        <taxon>Glomeromycetes</taxon>
        <taxon>Diversisporales</taxon>
        <taxon>Gigasporaceae</taxon>
        <taxon>Dentiscutata</taxon>
    </lineage>
</organism>
<sequence length="60" mass="7243">GIYDELVNIVQRYTKKWYNVVNILDKNLQGREFIIIDLTRAKEDSLYLRKGWDQVLKLDE</sequence>
<protein>
    <submittedName>
        <fullName evidence="1">20266_t:CDS:1</fullName>
    </submittedName>
</protein>
<feature type="non-terminal residue" evidence="1">
    <location>
        <position position="1"/>
    </location>
</feature>
<reference evidence="1" key="1">
    <citation type="submission" date="2021-06" db="EMBL/GenBank/DDBJ databases">
        <authorList>
            <person name="Kallberg Y."/>
            <person name="Tangrot J."/>
            <person name="Rosling A."/>
        </authorList>
    </citation>
    <scope>NUCLEOTIDE SEQUENCE</scope>
    <source>
        <strain evidence="1">MA453B</strain>
    </source>
</reference>
<comment type="caution">
    <text evidence="1">The sequence shown here is derived from an EMBL/GenBank/DDBJ whole genome shotgun (WGS) entry which is preliminary data.</text>
</comment>